<keyword evidence="4 8" id="KW-0812">Transmembrane</keyword>
<feature type="transmembrane region" description="Helical" evidence="8">
    <location>
        <begin position="294"/>
        <end position="311"/>
    </location>
</feature>
<feature type="transmembrane region" description="Helical" evidence="8">
    <location>
        <begin position="317"/>
        <end position="334"/>
    </location>
</feature>
<evidence type="ECO:0000256" key="7">
    <source>
        <dbReference type="ARBA" id="ARBA00031174"/>
    </source>
</evidence>
<feature type="transmembrane region" description="Helical" evidence="8">
    <location>
        <begin position="355"/>
        <end position="377"/>
    </location>
</feature>
<evidence type="ECO:0000256" key="8">
    <source>
        <dbReference type="SAM" id="Phobius"/>
    </source>
</evidence>
<dbReference type="InterPro" id="IPR001898">
    <property type="entry name" value="SLC13A/DASS"/>
</dbReference>
<dbReference type="GO" id="GO:0008514">
    <property type="term" value="F:organic anion transmembrane transporter activity"/>
    <property type="evidence" value="ECO:0007669"/>
    <property type="project" value="UniProtKB-ARBA"/>
</dbReference>
<reference evidence="9" key="1">
    <citation type="submission" date="2022-06" db="EMBL/GenBank/DDBJ databases">
        <title>Rothia sp. isolated from sandalwood seedling.</title>
        <authorList>
            <person name="Tuikhar N."/>
            <person name="Kirdat K."/>
            <person name="Thorat V."/>
            <person name="Swetha P."/>
            <person name="Padma S."/>
            <person name="Sundararaj R."/>
            <person name="Yadav A."/>
        </authorList>
    </citation>
    <scope>NUCLEOTIDE SEQUENCE</scope>
    <source>
        <strain evidence="9">AR01</strain>
    </source>
</reference>
<feature type="transmembrane region" description="Helical" evidence="8">
    <location>
        <begin position="389"/>
        <end position="406"/>
    </location>
</feature>
<evidence type="ECO:0000313" key="9">
    <source>
        <dbReference type="EMBL" id="MCP3425767.1"/>
    </source>
</evidence>
<dbReference type="Proteomes" id="UP001139502">
    <property type="component" value="Unassembled WGS sequence"/>
</dbReference>
<name>A0A9X2KHE9_9MICC</name>
<evidence type="ECO:0000313" key="10">
    <source>
        <dbReference type="Proteomes" id="UP001139502"/>
    </source>
</evidence>
<dbReference type="PANTHER" id="PTHR10283:SF82">
    <property type="entry name" value="SOLUTE CARRIER FAMILY 13 MEMBER 2"/>
    <property type="match status" value="1"/>
</dbReference>
<feature type="transmembrane region" description="Helical" evidence="8">
    <location>
        <begin position="477"/>
        <end position="499"/>
    </location>
</feature>
<dbReference type="EMBL" id="JANAFB010000013">
    <property type="protein sequence ID" value="MCP3425767.1"/>
    <property type="molecule type" value="Genomic_DNA"/>
</dbReference>
<proteinExistence type="inferred from homology"/>
<gene>
    <name evidence="9" type="ORF">NBM05_07035</name>
</gene>
<feature type="transmembrane region" description="Helical" evidence="8">
    <location>
        <begin position="60"/>
        <end position="85"/>
    </location>
</feature>
<feature type="transmembrane region" description="Helical" evidence="8">
    <location>
        <begin position="105"/>
        <end position="123"/>
    </location>
</feature>
<comment type="subcellular location">
    <subcellularLocation>
        <location evidence="1">Membrane</location>
        <topology evidence="1">Multi-pass membrane protein</topology>
    </subcellularLocation>
</comment>
<dbReference type="PANTHER" id="PTHR10283">
    <property type="entry name" value="SOLUTE CARRIER FAMILY 13 MEMBER"/>
    <property type="match status" value="1"/>
</dbReference>
<feature type="transmembrane region" description="Helical" evidence="8">
    <location>
        <begin position="194"/>
        <end position="217"/>
    </location>
</feature>
<feature type="transmembrane region" description="Helical" evidence="8">
    <location>
        <begin position="30"/>
        <end position="48"/>
    </location>
</feature>
<protein>
    <recommendedName>
        <fullName evidence="3">Sodium-dependent dicarboxylate transporter SdcS</fullName>
    </recommendedName>
    <alternativeName>
        <fullName evidence="7">Na(+)/dicarboxylate symporter</fullName>
    </alternativeName>
</protein>
<dbReference type="GO" id="GO:1905039">
    <property type="term" value="P:carboxylic acid transmembrane transport"/>
    <property type="evidence" value="ECO:0007669"/>
    <property type="project" value="UniProtKB-ARBA"/>
</dbReference>
<evidence type="ECO:0000256" key="4">
    <source>
        <dbReference type="ARBA" id="ARBA00022692"/>
    </source>
</evidence>
<dbReference type="GO" id="GO:0005886">
    <property type="term" value="C:plasma membrane"/>
    <property type="evidence" value="ECO:0007669"/>
    <property type="project" value="TreeGrafter"/>
</dbReference>
<comment type="caution">
    <text evidence="9">The sequence shown here is derived from an EMBL/GenBank/DDBJ whole genome shotgun (WGS) entry which is preliminary data.</text>
</comment>
<comment type="similarity">
    <text evidence="2">Belongs to the SLC13A/DASS transporter (TC 2.A.47) family. NADC subfamily.</text>
</comment>
<keyword evidence="10" id="KW-1185">Reference proteome</keyword>
<dbReference type="NCBIfam" id="TIGR00785">
    <property type="entry name" value="dass"/>
    <property type="match status" value="1"/>
</dbReference>
<evidence type="ECO:0000256" key="2">
    <source>
        <dbReference type="ARBA" id="ARBA00006772"/>
    </source>
</evidence>
<feature type="transmembrane region" description="Helical" evidence="8">
    <location>
        <begin position="237"/>
        <end position="259"/>
    </location>
</feature>
<evidence type="ECO:0000256" key="1">
    <source>
        <dbReference type="ARBA" id="ARBA00004141"/>
    </source>
</evidence>
<evidence type="ECO:0000256" key="6">
    <source>
        <dbReference type="ARBA" id="ARBA00023136"/>
    </source>
</evidence>
<keyword evidence="5 8" id="KW-1133">Transmembrane helix</keyword>
<dbReference type="AlphaFoldDB" id="A0A9X2KHE9"/>
<dbReference type="Pfam" id="PF00939">
    <property type="entry name" value="Na_sulph_symp"/>
    <property type="match status" value="1"/>
</dbReference>
<sequence>MPPGATTTTTTTSAASPGDLAPAFTPRTRTIRYAGLVLGALAAFAAFAAMPAEVPHEARVVAGVVVLMGTWWITEAAPLPVTALMPLVLLPAFGVTTMEELAPSYASQIIFLFLGGFLLALGIQRWGLHRRIALLVVLAVGTKPTRMVLGMMIATAVLGMWVSNTATALMMIPLGLSLVGLIEDQDGVARKSRFGVGLMLGIAYSATISAFGTIIATPGNVFVVGFIRENLGHTVTFLQWMVFGIPLVVVFLAAGWLVIAQVLWRPEIDELPGGRQLFLHELSKLGRMSAGEKLIALICCGAALSWILVPLVFEDPWATDAVIAMIAGLTTFLVPARPAAGVMVMDWDAAREIPWGTLILFGGGLALSGQVTATGLSDWVGDSFAGLEGLPFWLVLAVILVAVLAVTEITSSMATIATFVPIVAGVALGLGFDPVLLAILVTQACQCAFMLPVATAPNAIAFGSGAVSIRQMVRTGLWMNVIGFGLIFVLAFTLVPWALSAG</sequence>
<keyword evidence="6 8" id="KW-0472">Membrane</keyword>
<organism evidence="9 10">
    <name type="scientific">Rothia santali</name>
    <dbReference type="NCBI Taxonomy" id="2949643"/>
    <lineage>
        <taxon>Bacteria</taxon>
        <taxon>Bacillati</taxon>
        <taxon>Actinomycetota</taxon>
        <taxon>Actinomycetes</taxon>
        <taxon>Micrococcales</taxon>
        <taxon>Micrococcaceae</taxon>
        <taxon>Rothia</taxon>
    </lineage>
</organism>
<feature type="transmembrane region" description="Helical" evidence="8">
    <location>
        <begin position="160"/>
        <end position="182"/>
    </location>
</feature>
<evidence type="ECO:0000256" key="5">
    <source>
        <dbReference type="ARBA" id="ARBA00022989"/>
    </source>
</evidence>
<accession>A0A9X2KHE9</accession>
<feature type="transmembrane region" description="Helical" evidence="8">
    <location>
        <begin position="413"/>
        <end position="430"/>
    </location>
</feature>
<evidence type="ECO:0000256" key="3">
    <source>
        <dbReference type="ARBA" id="ARBA00020150"/>
    </source>
</evidence>
<dbReference type="RefSeq" id="WP_254166119.1">
    <property type="nucleotide sequence ID" value="NZ_JANAFB010000013.1"/>
</dbReference>